<protein>
    <submittedName>
        <fullName evidence="9">Uncharacterized protein</fullName>
    </submittedName>
</protein>
<keyword evidence="5 8" id="KW-0812">Transmembrane</keyword>
<name>A0A1Y5S2V7_9PROT</name>
<evidence type="ECO:0000256" key="4">
    <source>
        <dbReference type="ARBA" id="ARBA00022679"/>
    </source>
</evidence>
<dbReference type="InParanoid" id="A0A1Y5S2V7"/>
<feature type="transmembrane region" description="Helical" evidence="8">
    <location>
        <begin position="280"/>
        <end position="298"/>
    </location>
</feature>
<comment type="subcellular location">
    <subcellularLocation>
        <location evidence="1">Cell membrane</location>
        <topology evidence="1">Multi-pass membrane protein</topology>
    </subcellularLocation>
</comment>
<dbReference type="AlphaFoldDB" id="A0A1Y5S2V7"/>
<feature type="transmembrane region" description="Helical" evidence="8">
    <location>
        <begin position="310"/>
        <end position="328"/>
    </location>
</feature>
<dbReference type="Proteomes" id="UP000193200">
    <property type="component" value="Unassembled WGS sequence"/>
</dbReference>
<feature type="transmembrane region" description="Helical" evidence="8">
    <location>
        <begin position="208"/>
        <end position="228"/>
    </location>
</feature>
<feature type="transmembrane region" description="Helical" evidence="8">
    <location>
        <begin position="366"/>
        <end position="383"/>
    </location>
</feature>
<evidence type="ECO:0000313" key="10">
    <source>
        <dbReference type="Proteomes" id="UP000193200"/>
    </source>
</evidence>
<gene>
    <name evidence="9" type="ORF">OCH7691_01088</name>
</gene>
<evidence type="ECO:0000256" key="1">
    <source>
        <dbReference type="ARBA" id="ARBA00004651"/>
    </source>
</evidence>
<dbReference type="InterPro" id="IPR050297">
    <property type="entry name" value="LipidA_mod_glycosyltrf_83"/>
</dbReference>
<dbReference type="PANTHER" id="PTHR33908:SF11">
    <property type="entry name" value="MEMBRANE PROTEIN"/>
    <property type="match status" value="1"/>
</dbReference>
<keyword evidence="4" id="KW-0808">Transferase</keyword>
<dbReference type="GO" id="GO:0009103">
    <property type="term" value="P:lipopolysaccharide biosynthetic process"/>
    <property type="evidence" value="ECO:0007669"/>
    <property type="project" value="UniProtKB-ARBA"/>
</dbReference>
<dbReference type="GO" id="GO:0005886">
    <property type="term" value="C:plasma membrane"/>
    <property type="evidence" value="ECO:0007669"/>
    <property type="project" value="UniProtKB-SubCell"/>
</dbReference>
<dbReference type="PANTHER" id="PTHR33908">
    <property type="entry name" value="MANNOSYLTRANSFERASE YKCB-RELATED"/>
    <property type="match status" value="1"/>
</dbReference>
<keyword evidence="2" id="KW-1003">Cell membrane</keyword>
<proteinExistence type="predicted"/>
<evidence type="ECO:0000313" key="9">
    <source>
        <dbReference type="EMBL" id="SLN30841.1"/>
    </source>
</evidence>
<evidence type="ECO:0000256" key="6">
    <source>
        <dbReference type="ARBA" id="ARBA00022989"/>
    </source>
</evidence>
<dbReference type="OrthoDB" id="559425at2"/>
<dbReference type="GO" id="GO:0016763">
    <property type="term" value="F:pentosyltransferase activity"/>
    <property type="evidence" value="ECO:0007669"/>
    <property type="project" value="TreeGrafter"/>
</dbReference>
<keyword evidence="10" id="KW-1185">Reference proteome</keyword>
<feature type="transmembrane region" description="Helical" evidence="8">
    <location>
        <begin position="172"/>
        <end position="196"/>
    </location>
</feature>
<feature type="transmembrane region" description="Helical" evidence="8">
    <location>
        <begin position="24"/>
        <end position="43"/>
    </location>
</feature>
<accession>A0A1Y5S2V7</accession>
<feature type="transmembrane region" description="Helical" evidence="8">
    <location>
        <begin position="340"/>
        <end position="359"/>
    </location>
</feature>
<keyword evidence="7 8" id="KW-0472">Membrane</keyword>
<keyword evidence="6 8" id="KW-1133">Transmembrane helix</keyword>
<evidence type="ECO:0000256" key="8">
    <source>
        <dbReference type="SAM" id="Phobius"/>
    </source>
</evidence>
<reference evidence="9 10" key="1">
    <citation type="submission" date="2017-03" db="EMBL/GenBank/DDBJ databases">
        <authorList>
            <person name="Afonso C.L."/>
            <person name="Miller P.J."/>
            <person name="Scott M.A."/>
            <person name="Spackman E."/>
            <person name="Goraichik I."/>
            <person name="Dimitrov K.M."/>
            <person name="Suarez D.L."/>
            <person name="Swayne D.E."/>
        </authorList>
    </citation>
    <scope>NUCLEOTIDE SEQUENCE [LARGE SCALE GENOMIC DNA]</scope>
    <source>
        <strain evidence="9 10">CECT 7691</strain>
    </source>
</reference>
<dbReference type="EMBL" id="FWFR01000001">
    <property type="protein sequence ID" value="SLN30841.1"/>
    <property type="molecule type" value="Genomic_DNA"/>
</dbReference>
<sequence>MGGLTGPKMRGESERRGFVWRAEWIVLLLLSALVLLFLAYQVYGLQAGYSYWFDELFSVVAGKLPVGEAVGVYINDPHPPFYPLLLTGWIALFGDSEAATRSLSVIFALGTLWVLSMTVARVGRRVVAMMLVIVLSNWLICHYAQEARPYAALLFVSAMVFAFAVNDRRGPLLLTLVLLGLTHYFGALQAFAYLAWLAAFESRTLRSWLGLAAAGTAILVWPAIFLVVGRGMSLVGGNFWIEATPADALRQSAMASAPWLWDAVDRFAGLVGLDAGAGGLLLRLAAVAGIGILLLVRLRGAGAGEGMRRNVLRAAFVALLTTLGAAAINLHTPVSTDRNFIVMVPLASYLLAEAIAAVWRSRAGAGFAVAGLAVIALVGQLQIRDVMAGRFLPHQDWHWVADAVVAEAGRTGGGTYFYSRWGSGFYHRLSAYYMPEGQEVGIVEMEKLGQLEPGAIVFFGNLVGHLDGARCVTELQQALDARGMLYRAEFANQAARCSNGYVVLE</sequence>
<evidence type="ECO:0000256" key="3">
    <source>
        <dbReference type="ARBA" id="ARBA00022676"/>
    </source>
</evidence>
<evidence type="ECO:0000256" key="2">
    <source>
        <dbReference type="ARBA" id="ARBA00022475"/>
    </source>
</evidence>
<keyword evidence="3" id="KW-0328">Glycosyltransferase</keyword>
<feature type="transmembrane region" description="Helical" evidence="8">
    <location>
        <begin position="103"/>
        <end position="120"/>
    </location>
</feature>
<feature type="transmembrane region" description="Helical" evidence="8">
    <location>
        <begin position="150"/>
        <end position="166"/>
    </location>
</feature>
<evidence type="ECO:0000256" key="5">
    <source>
        <dbReference type="ARBA" id="ARBA00022692"/>
    </source>
</evidence>
<evidence type="ECO:0000256" key="7">
    <source>
        <dbReference type="ARBA" id="ARBA00023136"/>
    </source>
</evidence>
<organism evidence="9 10">
    <name type="scientific">Oceanibacterium hippocampi</name>
    <dbReference type="NCBI Taxonomy" id="745714"/>
    <lineage>
        <taxon>Bacteria</taxon>
        <taxon>Pseudomonadati</taxon>
        <taxon>Pseudomonadota</taxon>
        <taxon>Alphaproteobacteria</taxon>
        <taxon>Sneathiellales</taxon>
        <taxon>Sneathiellaceae</taxon>
        <taxon>Oceanibacterium</taxon>
    </lineage>
</organism>